<evidence type="ECO:0000259" key="1">
    <source>
        <dbReference type="PROSITE" id="PS50878"/>
    </source>
</evidence>
<accession>A0AAN7D345</accession>
<dbReference type="PANTHER" id="PTHR19446">
    <property type="entry name" value="REVERSE TRANSCRIPTASES"/>
    <property type="match status" value="1"/>
</dbReference>
<dbReference type="Pfam" id="PF00078">
    <property type="entry name" value="RVT_1"/>
    <property type="match status" value="1"/>
</dbReference>
<dbReference type="InterPro" id="IPR026960">
    <property type="entry name" value="RVT-Znf"/>
</dbReference>
<dbReference type="EMBL" id="JASEJX010000039">
    <property type="protein sequence ID" value="KAK4509274.1"/>
    <property type="molecule type" value="Genomic_DNA"/>
</dbReference>
<dbReference type="EMBL" id="JASEJX010000013">
    <property type="protein sequence ID" value="KAK4517245.1"/>
    <property type="molecule type" value="Genomic_DNA"/>
</dbReference>
<feature type="domain" description="Reverse transcriptase" evidence="1">
    <location>
        <begin position="455"/>
        <end position="749"/>
    </location>
</feature>
<comment type="caution">
    <text evidence="2">The sequence shown here is derived from an EMBL/GenBank/DDBJ whole genome shotgun (WGS) entry which is preliminary data.</text>
</comment>
<dbReference type="GO" id="GO:0004831">
    <property type="term" value="F:tyrosine-tRNA ligase activity"/>
    <property type="evidence" value="ECO:0007669"/>
    <property type="project" value="UniProtKB-EC"/>
</dbReference>
<dbReference type="Gene3D" id="3.60.10.10">
    <property type="entry name" value="Endonuclease/exonuclease/phosphatase"/>
    <property type="match status" value="1"/>
</dbReference>
<gene>
    <name evidence="2" type="primary">TYS1</name>
    <name evidence="3" type="synonym">MTM1_2</name>
    <name evidence="5" type="ORF">ATC70_000577</name>
    <name evidence="3" type="ORF">ATC70_007107</name>
    <name evidence="2" type="ORF">ATC70_007624</name>
    <name evidence="4" type="ORF">ATC70_012611</name>
</gene>
<protein>
    <submittedName>
        <fullName evidence="3">Carrier protein, mitochondrial</fullName>
    </submittedName>
    <submittedName>
        <fullName evidence="4">Peptidase_M24 domain-containing protein</fullName>
    </submittedName>
    <submittedName>
        <fullName evidence="2">Tyrosine--tRNA ligase cytoplasmic</fullName>
        <ecNumber evidence="2">6.1.1.1</ecNumber>
    </submittedName>
</protein>
<reference evidence="2 6" key="1">
    <citation type="submission" date="2022-11" db="EMBL/GenBank/DDBJ databases">
        <title>Mucor velutinosus strain NIH1002 WGS.</title>
        <authorList>
            <person name="Subramanian P."/>
            <person name="Mullikin J.C."/>
            <person name="Segre J.A."/>
            <person name="Zelazny A.M."/>
        </authorList>
    </citation>
    <scope>NUCLEOTIDE SEQUENCE [LARGE SCALE GENOMIC DNA]</scope>
    <source>
        <strain evidence="2 6">NIH1002</strain>
    </source>
</reference>
<dbReference type="EMBL" id="JASEJX010000038">
    <property type="protein sequence ID" value="KAK4509803.1"/>
    <property type="molecule type" value="Genomic_DNA"/>
</dbReference>
<evidence type="ECO:0000313" key="5">
    <source>
        <dbReference type="EMBL" id="KAK4517245.1"/>
    </source>
</evidence>
<proteinExistence type="predicted"/>
<evidence type="ECO:0000313" key="2">
    <source>
        <dbReference type="EMBL" id="KAK4509274.1"/>
    </source>
</evidence>
<dbReference type="CDD" id="cd01650">
    <property type="entry name" value="RT_nLTR_like"/>
    <property type="match status" value="1"/>
</dbReference>
<keyword evidence="2" id="KW-0436">Ligase</keyword>
<dbReference type="RefSeq" id="XP_064675940.1">
    <property type="nucleotide sequence ID" value="XM_064826883.1"/>
</dbReference>
<dbReference type="SUPFAM" id="SSF56672">
    <property type="entry name" value="DNA/RNA polymerases"/>
    <property type="match status" value="1"/>
</dbReference>
<name>A0AAN7D345_9FUNG</name>
<dbReference type="Pfam" id="PF13966">
    <property type="entry name" value="zf-RVT"/>
    <property type="match status" value="1"/>
</dbReference>
<evidence type="ECO:0000313" key="6">
    <source>
        <dbReference type="Proteomes" id="UP001304243"/>
    </source>
</evidence>
<dbReference type="InterPro" id="IPR043502">
    <property type="entry name" value="DNA/RNA_pol_sf"/>
</dbReference>
<evidence type="ECO:0000313" key="3">
    <source>
        <dbReference type="EMBL" id="KAK4509803.1"/>
    </source>
</evidence>
<dbReference type="PROSITE" id="PS50878">
    <property type="entry name" value="RT_POL"/>
    <property type="match status" value="1"/>
</dbReference>
<dbReference type="EMBL" id="JASEJX010000030">
    <property type="protein sequence ID" value="KAK4511396.1"/>
    <property type="molecule type" value="Genomic_DNA"/>
</dbReference>
<sequence>MLNTQFNTKSSLWTPHCGIISLNTNYTLQHISEGIDGGRFILASLHLTRDVQLLATTPPIATLLNIYGRASAHTERTAFYSELLDIPIVKDTITNTTNTIFIMGDFNYQYKDRRTDGSLISAPVIWTDLLDDYYIDVFGDDKHNTWHSGRNAGILDYIFCSSNAHHLVTSTSQQYLSPEWTDHELLGFSYQFQDSNGRGPGVWKANPYLARNKDFRKALAEFLIGSEERRAGIKRFTSPQQQWDWIKAEVKLFIKQYQIEDLNWRKKQLHRLLSKRNKMMRHKKHRGLIFQGLDSINQQIQSLQHSIAEIEILKAGKFYREHGEKSPGFLKRSAVSRENRRSIVALRDPSTGSMCQAQDGISAIATDFYTALFTPEALDSTALSTVIRSIPQHLKISSEQQEELMLPIDVDELLADSKHTRRLSSPGPDGLPYEILYLIMKFPPFHSLINLVYNEALTKGKFPPSWNESVMCLLYKKGDPAEMKNYRPLSLANSDYKLFTRNINRRIMAVSSQLISRHQLGFIPGRFIAENGMICQLIMEDAQRKWTIAEQQDDDPTFRNLDADIGLLLDQEKAYDRVNLDYLKKVLTKFGFPRPLIKCIYKLMGDNLIRINLNGHMSTEVAKLRGLKQGDPLSPILYNLAFEPFLLAILHDRQFHGYTMGTATTKLLCYADDALVFVHDAQDLSRLQLHMSRYCAASNAKFNYDKVQAFSVSGRDTWDIWQVPLSHAHITHLHSVEDDEPLIYLGFPLVQSRIQRVNFMGALTTKIKTAIQIHSVRSLSVVGKATVLNSLLLSKLWYVLRVTPLTQPDVKQLRSLAILFLRKNIFPVIPWKTWILPKDKGGLGVVDIQTQASALYFRWLHPLLVYDQSVIDAHPVSYLLSYHLRNMNGYQYHHIPLLFPFARRNQGLKTQRTGTVDMLYRAVDYLPKSYEAARINTATAMALPLQAAFYVPPSSSLVVPRRVKAMMVSDVFQYDARLNFVHWKDTRDPSLLNWKRAPSTVFKGLASAQLKFQPYFHPVCSPAPLVDSDVSFAPLVHQFCLHDGQPLGNAQASAKTFRLSVLSSMEQPLALQNVSASHWKFFWSLSLTYIQRNVIYRLITGCIPSRSRLHYMMPGVFESHNCPVCLSPNETASHLLFDCPSKEKVWLGVIFEFLWPTTSITDIKEALLSLDFSDIWYSQVKGIHPYRILLITLSQIWLAHMRFVFDNIILVPEAILVNVRSTVRQTVDEDQIHSLL</sequence>
<dbReference type="AlphaFoldDB" id="A0AAN7D345"/>
<keyword evidence="6" id="KW-1185">Reference proteome</keyword>
<dbReference type="EC" id="6.1.1.1" evidence="2"/>
<organism evidence="2 6">
    <name type="scientific">Mucor velutinosus</name>
    <dbReference type="NCBI Taxonomy" id="708070"/>
    <lineage>
        <taxon>Eukaryota</taxon>
        <taxon>Fungi</taxon>
        <taxon>Fungi incertae sedis</taxon>
        <taxon>Mucoromycota</taxon>
        <taxon>Mucoromycotina</taxon>
        <taxon>Mucoromycetes</taxon>
        <taxon>Mucorales</taxon>
        <taxon>Mucorineae</taxon>
        <taxon>Mucoraceae</taxon>
        <taxon>Mucor</taxon>
    </lineage>
</organism>
<dbReference type="InterPro" id="IPR000477">
    <property type="entry name" value="RT_dom"/>
</dbReference>
<dbReference type="GeneID" id="89951310"/>
<dbReference type="Proteomes" id="UP001304243">
    <property type="component" value="Unassembled WGS sequence"/>
</dbReference>
<dbReference type="SUPFAM" id="SSF56219">
    <property type="entry name" value="DNase I-like"/>
    <property type="match status" value="1"/>
</dbReference>
<dbReference type="InterPro" id="IPR036691">
    <property type="entry name" value="Endo/exonu/phosph_ase_sf"/>
</dbReference>
<evidence type="ECO:0000313" key="4">
    <source>
        <dbReference type="EMBL" id="KAK4511396.1"/>
    </source>
</evidence>